<dbReference type="GO" id="GO:0003700">
    <property type="term" value="F:DNA-binding transcription factor activity"/>
    <property type="evidence" value="ECO:0007669"/>
    <property type="project" value="InterPro"/>
</dbReference>
<dbReference type="SUPFAM" id="SSF46785">
    <property type="entry name" value="Winged helix' DNA-binding domain"/>
    <property type="match status" value="1"/>
</dbReference>
<gene>
    <name evidence="5" type="ORF">SAMN05444851_2730</name>
</gene>
<dbReference type="Gene3D" id="1.10.10.10">
    <property type="entry name" value="Winged helix-like DNA-binding domain superfamily/Winged helix DNA-binding domain"/>
    <property type="match status" value="1"/>
</dbReference>
<dbReference type="InterPro" id="IPR001845">
    <property type="entry name" value="HTH_ArsR_DNA-bd_dom"/>
</dbReference>
<sequence length="104" mass="11643">MTYQESLAALADPTRRRIFEAIVDAPRPVGELAQDMPVSRPAVSQHLKVLSDAGLVMCRVEGARRIYAVRPQGLAQLRAWLDRHWDNVMDGFAEEINGRDGLDD</sequence>
<dbReference type="PROSITE" id="PS50987">
    <property type="entry name" value="HTH_ARSR_2"/>
    <property type="match status" value="1"/>
</dbReference>
<evidence type="ECO:0000313" key="6">
    <source>
        <dbReference type="Proteomes" id="UP000199650"/>
    </source>
</evidence>
<dbReference type="PANTHER" id="PTHR33154:SF33">
    <property type="entry name" value="TRANSCRIPTIONAL REPRESSOR SDPR"/>
    <property type="match status" value="1"/>
</dbReference>
<dbReference type="NCBIfam" id="NF033788">
    <property type="entry name" value="HTH_metalloreg"/>
    <property type="match status" value="1"/>
</dbReference>
<keyword evidence="6" id="KW-1185">Reference proteome</keyword>
<dbReference type="Pfam" id="PF12840">
    <property type="entry name" value="HTH_20"/>
    <property type="match status" value="1"/>
</dbReference>
<evidence type="ECO:0000259" key="4">
    <source>
        <dbReference type="PROSITE" id="PS50987"/>
    </source>
</evidence>
<dbReference type="InterPro" id="IPR011991">
    <property type="entry name" value="ArsR-like_HTH"/>
</dbReference>
<dbReference type="AlphaFoldDB" id="A0A1I0QNU4"/>
<evidence type="ECO:0000313" key="5">
    <source>
        <dbReference type="EMBL" id="SEW28844.1"/>
    </source>
</evidence>
<dbReference type="InterPro" id="IPR036390">
    <property type="entry name" value="WH_DNA-bd_sf"/>
</dbReference>
<proteinExistence type="predicted"/>
<dbReference type="EMBL" id="FOJB01000001">
    <property type="protein sequence ID" value="SEW28844.1"/>
    <property type="molecule type" value="Genomic_DNA"/>
</dbReference>
<keyword evidence="1" id="KW-0805">Transcription regulation</keyword>
<dbReference type="PRINTS" id="PR00778">
    <property type="entry name" value="HTHARSR"/>
</dbReference>
<organism evidence="5 6">
    <name type="scientific">Aliiroseovarius sediminilitoris</name>
    <dbReference type="NCBI Taxonomy" id="1173584"/>
    <lineage>
        <taxon>Bacteria</taxon>
        <taxon>Pseudomonadati</taxon>
        <taxon>Pseudomonadota</taxon>
        <taxon>Alphaproteobacteria</taxon>
        <taxon>Rhodobacterales</taxon>
        <taxon>Paracoccaceae</taxon>
        <taxon>Aliiroseovarius</taxon>
    </lineage>
</organism>
<accession>A0A1I0QNU4</accession>
<dbReference type="STRING" id="1173584.SAMN05444851_2730"/>
<keyword evidence="3" id="KW-0804">Transcription</keyword>
<dbReference type="RefSeq" id="WP_091431342.1">
    <property type="nucleotide sequence ID" value="NZ_FOJB01000001.1"/>
</dbReference>
<dbReference type="InterPro" id="IPR051081">
    <property type="entry name" value="HTH_MetalResp_TranReg"/>
</dbReference>
<evidence type="ECO:0000256" key="2">
    <source>
        <dbReference type="ARBA" id="ARBA00023125"/>
    </source>
</evidence>
<reference evidence="5 6" key="1">
    <citation type="submission" date="2016-10" db="EMBL/GenBank/DDBJ databases">
        <authorList>
            <person name="de Groot N.N."/>
        </authorList>
    </citation>
    <scope>NUCLEOTIDE SEQUENCE [LARGE SCALE GENOMIC DNA]</scope>
    <source>
        <strain evidence="5 6">DSM 29439</strain>
    </source>
</reference>
<evidence type="ECO:0000256" key="1">
    <source>
        <dbReference type="ARBA" id="ARBA00023015"/>
    </source>
</evidence>
<dbReference type="GO" id="GO:0003677">
    <property type="term" value="F:DNA binding"/>
    <property type="evidence" value="ECO:0007669"/>
    <property type="project" value="UniProtKB-KW"/>
</dbReference>
<dbReference type="CDD" id="cd00090">
    <property type="entry name" value="HTH_ARSR"/>
    <property type="match status" value="1"/>
</dbReference>
<dbReference type="InterPro" id="IPR036388">
    <property type="entry name" value="WH-like_DNA-bd_sf"/>
</dbReference>
<name>A0A1I0QNU4_9RHOB</name>
<dbReference type="OrthoDB" id="9790747at2"/>
<keyword evidence="2" id="KW-0238">DNA-binding</keyword>
<dbReference type="SMART" id="SM00418">
    <property type="entry name" value="HTH_ARSR"/>
    <property type="match status" value="1"/>
</dbReference>
<protein>
    <submittedName>
        <fullName evidence="5">Transcriptional regulator, ArsR family</fullName>
    </submittedName>
</protein>
<dbReference type="PANTHER" id="PTHR33154">
    <property type="entry name" value="TRANSCRIPTIONAL REGULATOR, ARSR FAMILY"/>
    <property type="match status" value="1"/>
</dbReference>
<dbReference type="Proteomes" id="UP000199650">
    <property type="component" value="Unassembled WGS sequence"/>
</dbReference>
<evidence type="ECO:0000256" key="3">
    <source>
        <dbReference type="ARBA" id="ARBA00023163"/>
    </source>
</evidence>
<feature type="domain" description="HTH arsR-type" evidence="4">
    <location>
        <begin position="1"/>
        <end position="89"/>
    </location>
</feature>